<evidence type="ECO:0000313" key="1">
    <source>
        <dbReference type="EMBL" id="CEA07523.1"/>
    </source>
</evidence>
<organism evidence="1">
    <name type="scientific">Arthrobacter saudimassiliensis</name>
    <dbReference type="NCBI Taxonomy" id="1461584"/>
    <lineage>
        <taxon>Bacteria</taxon>
        <taxon>Bacillati</taxon>
        <taxon>Actinomycetota</taxon>
        <taxon>Actinomycetes</taxon>
        <taxon>Micrococcales</taxon>
        <taxon>Micrococcaceae</taxon>
        <taxon>Arthrobacter</taxon>
    </lineage>
</organism>
<name>A0A078MJI8_9MICC</name>
<evidence type="ECO:0008006" key="2">
    <source>
        <dbReference type="Google" id="ProtNLM"/>
    </source>
</evidence>
<dbReference type="Pfam" id="PF12389">
    <property type="entry name" value="Peptidase_M73"/>
    <property type="match status" value="1"/>
</dbReference>
<accession>A0A078MJI8</accession>
<gene>
    <name evidence="1" type="ORF">BN1051_00838</name>
</gene>
<protein>
    <recommendedName>
        <fullName evidence="2">Alternate signal-mediated exported protein, RER_14450 family</fullName>
    </recommendedName>
</protein>
<dbReference type="InterPro" id="IPR023833">
    <property type="entry name" value="Signal_pept_SipW-depend-type"/>
</dbReference>
<sequence>MNKMTKGALATGLGVALLIGGGGTLAVWNDTAQANAGTIAAGDLKLAADPGTWTVNGQKITDIKAYKIVPGQTLTFTQNVNVTLVGDAMKAKFEYNGIPSSAGGFVNTLKLGAVTVTQNGKALPAELTAANNGTVTVTGSVTFDANLRDATNASLDLSGIGYTLTQLPVSK</sequence>
<proteinExistence type="predicted"/>
<dbReference type="InterPro" id="IPR024006">
    <property type="entry name" value="Alt_signal_exp_actinobact"/>
</dbReference>
<dbReference type="AlphaFoldDB" id="A0A078MJI8"/>
<dbReference type="NCBIfam" id="TIGR04088">
    <property type="entry name" value="cognate_SipW"/>
    <property type="match status" value="1"/>
</dbReference>
<dbReference type="PATRIC" id="fig|1461584.3.peg.830"/>
<dbReference type="InterPro" id="IPR022121">
    <property type="entry name" value="Peptidase_M73_camelysin"/>
</dbReference>
<reference evidence="1" key="1">
    <citation type="submission" date="2014-07" db="EMBL/GenBank/DDBJ databases">
        <authorList>
            <person name="Urmite Genomes Urmite Genomes"/>
        </authorList>
    </citation>
    <scope>NUCLEOTIDE SEQUENCE</scope>
    <source>
        <strain evidence="1">11W110_air</strain>
    </source>
</reference>
<dbReference type="EMBL" id="LN483070">
    <property type="protein sequence ID" value="CEA07523.1"/>
    <property type="molecule type" value="Genomic_DNA"/>
</dbReference>
<dbReference type="NCBIfam" id="TIGR04089">
    <property type="entry name" value="exp_by_SipW_III"/>
    <property type="match status" value="1"/>
</dbReference>